<dbReference type="STRING" id="400727.A0A2T7NRA4"/>
<proteinExistence type="predicted"/>
<accession>A0A2T7NRA4</accession>
<dbReference type="AlphaFoldDB" id="A0A2T7NRA4"/>
<keyword evidence="2" id="KW-1185">Reference proteome</keyword>
<gene>
    <name evidence="1" type="ORF">C0Q70_16977</name>
</gene>
<evidence type="ECO:0000313" key="2">
    <source>
        <dbReference type="Proteomes" id="UP000245119"/>
    </source>
</evidence>
<protein>
    <submittedName>
        <fullName evidence="1">Uncharacterized protein</fullName>
    </submittedName>
</protein>
<dbReference type="Proteomes" id="UP000245119">
    <property type="component" value="Linkage Group LG10"/>
</dbReference>
<name>A0A2T7NRA4_POMCA</name>
<sequence>MFQPKISFQASHQSGVNVTYSACAGSQDDTKVLLAKAEVSHLLDTVQKQQQQFLDLPNQLALEPTIPIPSLR</sequence>
<comment type="caution">
    <text evidence="1">The sequence shown here is derived from an EMBL/GenBank/DDBJ whole genome shotgun (WGS) entry which is preliminary data.</text>
</comment>
<organism evidence="1 2">
    <name type="scientific">Pomacea canaliculata</name>
    <name type="common">Golden apple snail</name>
    <dbReference type="NCBI Taxonomy" id="400727"/>
    <lineage>
        <taxon>Eukaryota</taxon>
        <taxon>Metazoa</taxon>
        <taxon>Spiralia</taxon>
        <taxon>Lophotrochozoa</taxon>
        <taxon>Mollusca</taxon>
        <taxon>Gastropoda</taxon>
        <taxon>Caenogastropoda</taxon>
        <taxon>Architaenioglossa</taxon>
        <taxon>Ampullarioidea</taxon>
        <taxon>Ampullariidae</taxon>
        <taxon>Pomacea</taxon>
    </lineage>
</organism>
<evidence type="ECO:0000313" key="1">
    <source>
        <dbReference type="EMBL" id="PVD23704.1"/>
    </source>
</evidence>
<dbReference type="EMBL" id="PZQS01000010">
    <property type="protein sequence ID" value="PVD23704.1"/>
    <property type="molecule type" value="Genomic_DNA"/>
</dbReference>
<reference evidence="1 2" key="1">
    <citation type="submission" date="2018-04" db="EMBL/GenBank/DDBJ databases">
        <title>The genome of golden apple snail Pomacea canaliculata provides insight into stress tolerance and invasive adaptation.</title>
        <authorList>
            <person name="Liu C."/>
            <person name="Liu B."/>
            <person name="Ren Y."/>
            <person name="Zhang Y."/>
            <person name="Wang H."/>
            <person name="Li S."/>
            <person name="Jiang F."/>
            <person name="Yin L."/>
            <person name="Zhang G."/>
            <person name="Qian W."/>
            <person name="Fan W."/>
        </authorList>
    </citation>
    <scope>NUCLEOTIDE SEQUENCE [LARGE SCALE GENOMIC DNA]</scope>
    <source>
        <strain evidence="1">SZHN2017</strain>
        <tissue evidence="1">Muscle</tissue>
    </source>
</reference>